<evidence type="ECO:0000313" key="2">
    <source>
        <dbReference type="Proteomes" id="UP000316304"/>
    </source>
</evidence>
<protein>
    <submittedName>
        <fullName evidence="1">WavE lipopolysaccharide synthesis</fullName>
    </submittedName>
</protein>
<evidence type="ECO:0000313" key="1">
    <source>
        <dbReference type="EMBL" id="TWU26345.1"/>
    </source>
</evidence>
<dbReference type="InterPro" id="IPR011122">
    <property type="entry name" value="WavE"/>
</dbReference>
<dbReference type="EMBL" id="SJPT01000001">
    <property type="protein sequence ID" value="TWU26345.1"/>
    <property type="molecule type" value="Genomic_DNA"/>
</dbReference>
<dbReference type="Proteomes" id="UP000316304">
    <property type="component" value="Unassembled WGS sequence"/>
</dbReference>
<keyword evidence="2" id="KW-1185">Reference proteome</keyword>
<dbReference type="OrthoDB" id="8480172at2"/>
<proteinExistence type="predicted"/>
<comment type="caution">
    <text evidence="1">The sequence shown here is derived from an EMBL/GenBank/DDBJ whole genome shotgun (WGS) entry which is preliminary data.</text>
</comment>
<organism evidence="1 2">
    <name type="scientific">Novipirellula galeiformis</name>
    <dbReference type="NCBI Taxonomy" id="2528004"/>
    <lineage>
        <taxon>Bacteria</taxon>
        <taxon>Pseudomonadati</taxon>
        <taxon>Planctomycetota</taxon>
        <taxon>Planctomycetia</taxon>
        <taxon>Pirellulales</taxon>
        <taxon>Pirellulaceae</taxon>
        <taxon>Novipirellula</taxon>
    </lineage>
</organism>
<name>A0A5C6CR21_9BACT</name>
<dbReference type="RefSeq" id="WP_146592713.1">
    <property type="nucleotide sequence ID" value="NZ_SJPT01000001.1"/>
</dbReference>
<dbReference type="Pfam" id="PF07507">
    <property type="entry name" value="WavE"/>
    <property type="match status" value="1"/>
</dbReference>
<sequence length="364" mass="42193">MWKWNFLCWLINFLTRKPRKRRHHFERLSKRVSVELDQYDEAWKVATQYSKTCPPVPFESHTTSNMAIVVQGPVVCRDNLTLETLKLYRGLFANQPIILSTWEDASPDCLSTAEQMGIHIVTGPPPEHFGPANLNMQIVSTRRGIEKAEQLGAKYTLKTRTDTRLHSPHLGDFLTGLLKSFPIRSNDMQQERIAVLDHATRLYIPYHPSDILMFGRTEDLLRYWSAPLCIDNQVVLAPQNFGELIQEPSSEVWVSEVWLCRHFLEQLGVTLDGTLEQWWQLLADRFITLDRSSLGFFWPKYNYHENHALSENDEYRNLATCSFRHWISIAQMQMRPSVTIEDLEHEKINAILAKAPAAKMSQVS</sequence>
<gene>
    <name evidence="1" type="ORF">Pla52o_01980</name>
</gene>
<reference evidence="1 2" key="1">
    <citation type="submission" date="2019-02" db="EMBL/GenBank/DDBJ databases">
        <title>Deep-cultivation of Planctomycetes and their phenomic and genomic characterization uncovers novel biology.</title>
        <authorList>
            <person name="Wiegand S."/>
            <person name="Jogler M."/>
            <person name="Boedeker C."/>
            <person name="Pinto D."/>
            <person name="Vollmers J."/>
            <person name="Rivas-Marin E."/>
            <person name="Kohn T."/>
            <person name="Peeters S.H."/>
            <person name="Heuer A."/>
            <person name="Rast P."/>
            <person name="Oberbeckmann S."/>
            <person name="Bunk B."/>
            <person name="Jeske O."/>
            <person name="Meyerdierks A."/>
            <person name="Storesund J.E."/>
            <person name="Kallscheuer N."/>
            <person name="Luecker S."/>
            <person name="Lage O.M."/>
            <person name="Pohl T."/>
            <person name="Merkel B.J."/>
            <person name="Hornburger P."/>
            <person name="Mueller R.-W."/>
            <person name="Bruemmer F."/>
            <person name="Labrenz M."/>
            <person name="Spormann A.M."/>
            <person name="Op Den Camp H."/>
            <person name="Overmann J."/>
            <person name="Amann R."/>
            <person name="Jetten M.S.M."/>
            <person name="Mascher T."/>
            <person name="Medema M.H."/>
            <person name="Devos D.P."/>
            <person name="Kaster A.-K."/>
            <person name="Ovreas L."/>
            <person name="Rohde M."/>
            <person name="Galperin M.Y."/>
            <person name="Jogler C."/>
        </authorList>
    </citation>
    <scope>NUCLEOTIDE SEQUENCE [LARGE SCALE GENOMIC DNA]</scope>
    <source>
        <strain evidence="1 2">Pla52o</strain>
    </source>
</reference>
<dbReference type="AlphaFoldDB" id="A0A5C6CR21"/>
<accession>A0A5C6CR21</accession>